<dbReference type="GO" id="GO:0016787">
    <property type="term" value="F:hydrolase activity"/>
    <property type="evidence" value="ECO:0007669"/>
    <property type="project" value="InterPro"/>
</dbReference>
<sequence length="885" mass="100785">MTDEIDESMRKLVDKLKKQNEETTEKIDEEWHGFHEFIGVEDTTWSPPKVKELLKGLIESDWIFEVDEAVLYSFLLRNGLLNLNNRHDDFFNNLVRASRTAGGKNAIQEYANSNATVTDPPPLSPHSGTQTGKTDEVGTATSAEVSASVSSTLGSNQKQPKTVKQILRHTIVFDSISQDKEGMEFYLNYAINDLWKKAFDDETNTIRDLKEIGKVGNKFHDEIVETFLKDYYGTKNLKIPSEYSFPEKPFLMQRYVAYKLKQLSNFGNFSGTGAGKTLSAILASQVIDSKLTLIVCPNDVVGHWEKNIHEIFPKARVITGKDVFSSRYDDNEFQFLVLNYDKLNQLDSTNNVIELVKQKIDLVILDEIHFSKITSPEHIGIRRQNLDGLMSAARKKNKDIKVLGMSATPVVNNLTEGKSLLELITGYSYDDVSTKPTIPNAVTLFEKLTMVAIRQIPIYKESDKQYAEVSIDIPSHKDLLELNKKPMAIEQVLTDARIPEIIKRIHGQTVIFTEYLGSSFKGEPNILEKLKKAVNDAGFTFGLYVGEEKSGLDRFLKGHVQVLIASRPISTGVDGLQRVCSNLIFNTLPWTYALYQQIIGRIVRTGMDESKPVKIHHIIASIGGYPYDQKKLDRLRYKRTLAECAVEGLLPEKNLVTPQKAQKEAIKWLERLERGEISCVTRRELDIVLTPVEIKKRLRTFGDFAKLNRRINTEKSRTTHKRMLKNKVEWHEYHRQYREARKEWNVIPYEIWIKKIKKMAPNTLIGDFGCGEAMIRNAIGPRVQSFDHVAIDPDVESCDMRSVPVKTGTLNVAVFSLSLMGKDWEGYIKEAARCLSTGGYLFISETTNSLSVRLKKLEEVIEKNGFEIYLNEEKDSFTFIEARKL</sequence>
<dbReference type="PANTHER" id="PTHR12787:SF0">
    <property type="entry name" value="RIBOSOMAL RNA-PROCESSING PROTEIN 8"/>
    <property type="match status" value="1"/>
</dbReference>
<feature type="domain" description="Helicase ATP-binding" evidence="2">
    <location>
        <begin position="257"/>
        <end position="427"/>
    </location>
</feature>
<dbReference type="SMART" id="SM00487">
    <property type="entry name" value="DEXDc"/>
    <property type="match status" value="1"/>
</dbReference>
<dbReference type="InterPro" id="IPR001650">
    <property type="entry name" value="Helicase_C-like"/>
</dbReference>
<feature type="domain" description="Helicase C-terminal" evidence="3">
    <location>
        <begin position="497"/>
        <end position="657"/>
    </location>
</feature>
<dbReference type="GO" id="GO:0008168">
    <property type="term" value="F:methyltransferase activity"/>
    <property type="evidence" value="ECO:0007669"/>
    <property type="project" value="UniProtKB-KW"/>
</dbReference>
<evidence type="ECO:0000259" key="2">
    <source>
        <dbReference type="PROSITE" id="PS51192"/>
    </source>
</evidence>
<dbReference type="Pfam" id="PF00271">
    <property type="entry name" value="Helicase_C"/>
    <property type="match status" value="1"/>
</dbReference>
<dbReference type="Gene3D" id="3.40.50.150">
    <property type="entry name" value="Vaccinia Virus protein VP39"/>
    <property type="match status" value="1"/>
</dbReference>
<protein>
    <submittedName>
        <fullName evidence="4">Putative RNA methylase (RRP8)</fullName>
    </submittedName>
</protein>
<feature type="region of interest" description="Disordered" evidence="1">
    <location>
        <begin position="113"/>
        <end position="141"/>
    </location>
</feature>
<dbReference type="CDD" id="cd18785">
    <property type="entry name" value="SF2_C"/>
    <property type="match status" value="1"/>
</dbReference>
<dbReference type="EMBL" id="KF901130">
    <property type="protein sequence ID" value="AIF19119.1"/>
    <property type="molecule type" value="Genomic_DNA"/>
</dbReference>
<dbReference type="Gene3D" id="3.40.50.300">
    <property type="entry name" value="P-loop containing nucleotide triphosphate hydrolases"/>
    <property type="match status" value="2"/>
</dbReference>
<evidence type="ECO:0000259" key="3">
    <source>
        <dbReference type="PROSITE" id="PS51194"/>
    </source>
</evidence>
<dbReference type="GO" id="GO:0120545">
    <property type="term" value="F:nucleic acid conformation isomerase activity"/>
    <property type="evidence" value="ECO:0007669"/>
    <property type="project" value="UniProtKB-ARBA"/>
</dbReference>
<dbReference type="InterPro" id="IPR007823">
    <property type="entry name" value="RRP8"/>
</dbReference>
<dbReference type="AlphaFoldDB" id="A0A075HTL8"/>
<evidence type="ECO:0000313" key="4">
    <source>
        <dbReference type="EMBL" id="AIF19119.1"/>
    </source>
</evidence>
<dbReference type="GO" id="GO:0003677">
    <property type="term" value="F:DNA binding"/>
    <property type="evidence" value="ECO:0007669"/>
    <property type="project" value="InterPro"/>
</dbReference>
<name>A0A075HTL8_9ARCH</name>
<dbReference type="Pfam" id="PF04851">
    <property type="entry name" value="ResIII"/>
    <property type="match status" value="1"/>
</dbReference>
<dbReference type="GO" id="GO:0032259">
    <property type="term" value="P:methylation"/>
    <property type="evidence" value="ECO:0007669"/>
    <property type="project" value="UniProtKB-KW"/>
</dbReference>
<evidence type="ECO:0000256" key="1">
    <source>
        <dbReference type="SAM" id="MobiDB-lite"/>
    </source>
</evidence>
<keyword evidence="4" id="KW-0489">Methyltransferase</keyword>
<dbReference type="GO" id="GO:0140097">
    <property type="term" value="F:catalytic activity, acting on DNA"/>
    <property type="evidence" value="ECO:0007669"/>
    <property type="project" value="UniProtKB-ARBA"/>
</dbReference>
<dbReference type="InterPro" id="IPR006935">
    <property type="entry name" value="Helicase/UvrB_N"/>
</dbReference>
<dbReference type="SUPFAM" id="SSF52540">
    <property type="entry name" value="P-loop containing nucleoside triphosphate hydrolases"/>
    <property type="match status" value="2"/>
</dbReference>
<gene>
    <name evidence="4" type="primary">RRP8</name>
</gene>
<dbReference type="InterPro" id="IPR029063">
    <property type="entry name" value="SAM-dependent_MTases_sf"/>
</dbReference>
<reference evidence="4" key="1">
    <citation type="journal article" date="2014" name="Genome Biol. Evol.">
        <title>Pangenome evidence for extensive interdomain horizontal transfer affecting lineage core and shell genes in uncultured planktonic thaumarchaeota and euryarchaeota.</title>
        <authorList>
            <person name="Deschamps P."/>
            <person name="Zivanovic Y."/>
            <person name="Moreira D."/>
            <person name="Rodriguez-Valera F."/>
            <person name="Lopez-Garcia P."/>
        </authorList>
    </citation>
    <scope>NUCLEOTIDE SEQUENCE</scope>
</reference>
<dbReference type="InterPro" id="IPR014001">
    <property type="entry name" value="Helicase_ATP-bd"/>
</dbReference>
<dbReference type="InterPro" id="IPR027417">
    <property type="entry name" value="P-loop_NTPase"/>
</dbReference>
<dbReference type="PROSITE" id="PS51194">
    <property type="entry name" value="HELICASE_CTER"/>
    <property type="match status" value="1"/>
</dbReference>
<dbReference type="PROSITE" id="PS51192">
    <property type="entry name" value="HELICASE_ATP_BIND_1"/>
    <property type="match status" value="1"/>
</dbReference>
<dbReference type="PANTHER" id="PTHR12787">
    <property type="entry name" value="RIBOSOMAL RNA-PROCESSING PROTEIN 8"/>
    <property type="match status" value="1"/>
</dbReference>
<dbReference type="SUPFAM" id="SSF53335">
    <property type="entry name" value="S-adenosyl-L-methionine-dependent methyltransferases"/>
    <property type="match status" value="1"/>
</dbReference>
<dbReference type="GO" id="GO:0005524">
    <property type="term" value="F:ATP binding"/>
    <property type="evidence" value="ECO:0007669"/>
    <property type="project" value="InterPro"/>
</dbReference>
<keyword evidence="4" id="KW-0808">Transferase</keyword>
<proteinExistence type="predicted"/>
<accession>A0A075HTL8</accession>
<organism evidence="4">
    <name type="scientific">uncultured marine thaumarchaeote KM3_85_E11</name>
    <dbReference type="NCBI Taxonomy" id="1456317"/>
    <lineage>
        <taxon>Archaea</taxon>
        <taxon>Nitrososphaerota</taxon>
        <taxon>environmental samples</taxon>
    </lineage>
</organism>
<dbReference type="Pfam" id="PF05148">
    <property type="entry name" value="Methyltransf_8"/>
    <property type="match status" value="1"/>
</dbReference>